<organism evidence="9">
    <name type="scientific">Graphocephala atropunctata</name>
    <dbReference type="NCBI Taxonomy" id="36148"/>
    <lineage>
        <taxon>Eukaryota</taxon>
        <taxon>Metazoa</taxon>
        <taxon>Ecdysozoa</taxon>
        <taxon>Arthropoda</taxon>
        <taxon>Hexapoda</taxon>
        <taxon>Insecta</taxon>
        <taxon>Pterygota</taxon>
        <taxon>Neoptera</taxon>
        <taxon>Paraneoptera</taxon>
        <taxon>Hemiptera</taxon>
        <taxon>Auchenorrhyncha</taxon>
        <taxon>Membracoidea</taxon>
        <taxon>Cicadellidae</taxon>
        <taxon>Cicadellinae</taxon>
        <taxon>Cicadellini</taxon>
        <taxon>Graphocephala</taxon>
    </lineage>
</organism>
<dbReference type="EMBL" id="GEBQ01024614">
    <property type="protein sequence ID" value="JAT15363.1"/>
    <property type="molecule type" value="Transcribed_RNA"/>
</dbReference>
<proteinExistence type="inferred from homology"/>
<dbReference type="CDD" id="cd07061">
    <property type="entry name" value="HP_HAP_like"/>
    <property type="match status" value="1"/>
</dbReference>
<name>A0A1B6KVA7_9HEMI</name>
<comment type="similarity">
    <text evidence="2">Belongs to the histidine acid phosphatase family.</text>
</comment>
<dbReference type="PANTHER" id="PTHR11567">
    <property type="entry name" value="ACID PHOSPHATASE-RELATED"/>
    <property type="match status" value="1"/>
</dbReference>
<keyword evidence="4" id="KW-0732">Signal</keyword>
<keyword evidence="8" id="KW-1133">Transmembrane helix</keyword>
<dbReference type="PANTHER" id="PTHR11567:SF211">
    <property type="entry name" value="PROSTATIC ACID PHOSPHATASE"/>
    <property type="match status" value="1"/>
</dbReference>
<sequence length="414" mass="47876">MERALFWLYITTFVIIWTVYQFNKESHLVSFPSGSDNNTSKYTTDNTRGPRASSSLQLVIIMGHHGNRASDFSLHTPFYPLNDTNIWPYGASQLTNSGRLQMYKLGRKLRTLYDGFISRYYGPEHVMAYSPDSTRQLMSAELLLAGLFPPSGYQVWNKDLMWQPIPVYPTYKEHSLRVAPSRKGAECPRFQEVQTKYLDEFNQQYSANITDLIDYVERNGLSLNDVPVQVLDSNRMRSLLFAIWETLVHVNDEGWELPDWSKRIYPDPISLLISKVTTAYVSASYTQIKLFGGEIFQEMINFMQEKVDDSKNPKHIYYYSIHDWTIFGMMNILGRTDFDVLEVKTGSALILELHRDPQKGSYYVQVLFINGASADLEPTDVNIPACAFPCDFHQLLNITEKYYNVTDWVKECHD</sequence>
<evidence type="ECO:0000256" key="4">
    <source>
        <dbReference type="ARBA" id="ARBA00022729"/>
    </source>
</evidence>
<reference evidence="9" key="1">
    <citation type="submission" date="2015-11" db="EMBL/GenBank/DDBJ databases">
        <title>De novo transcriptome assembly of four potential Pierce s Disease insect vectors from Arizona vineyards.</title>
        <authorList>
            <person name="Tassone E.E."/>
        </authorList>
    </citation>
    <scope>NUCLEOTIDE SEQUENCE</scope>
</reference>
<keyword evidence="5" id="KW-0378">Hydrolase</keyword>
<dbReference type="SUPFAM" id="SSF53254">
    <property type="entry name" value="Phosphoglycerate mutase-like"/>
    <property type="match status" value="1"/>
</dbReference>
<dbReference type="InterPro" id="IPR029033">
    <property type="entry name" value="His_PPase_superfam"/>
</dbReference>
<dbReference type="GO" id="GO:0003993">
    <property type="term" value="F:acid phosphatase activity"/>
    <property type="evidence" value="ECO:0007669"/>
    <property type="project" value="UniProtKB-EC"/>
</dbReference>
<gene>
    <name evidence="9" type="ORF">g.13547</name>
</gene>
<evidence type="ECO:0000256" key="8">
    <source>
        <dbReference type="SAM" id="Phobius"/>
    </source>
</evidence>
<comment type="catalytic activity">
    <reaction evidence="1">
        <text>a phosphate monoester + H2O = an alcohol + phosphate</text>
        <dbReference type="Rhea" id="RHEA:15017"/>
        <dbReference type="ChEBI" id="CHEBI:15377"/>
        <dbReference type="ChEBI" id="CHEBI:30879"/>
        <dbReference type="ChEBI" id="CHEBI:43474"/>
        <dbReference type="ChEBI" id="CHEBI:67140"/>
        <dbReference type="EC" id="3.1.3.2"/>
    </reaction>
</comment>
<dbReference type="Gene3D" id="3.40.50.1240">
    <property type="entry name" value="Phosphoglycerate mutase-like"/>
    <property type="match status" value="1"/>
</dbReference>
<dbReference type="AlphaFoldDB" id="A0A1B6KVA7"/>
<dbReference type="Pfam" id="PF00328">
    <property type="entry name" value="His_Phos_2"/>
    <property type="match status" value="1"/>
</dbReference>
<evidence type="ECO:0000256" key="7">
    <source>
        <dbReference type="ARBA" id="ARBA00023180"/>
    </source>
</evidence>
<keyword evidence="7" id="KW-0325">Glycoprotein</keyword>
<keyword evidence="8" id="KW-0812">Transmembrane</keyword>
<dbReference type="InterPro" id="IPR000560">
    <property type="entry name" value="His_Pase_clade-2"/>
</dbReference>
<evidence type="ECO:0000256" key="6">
    <source>
        <dbReference type="ARBA" id="ARBA00023157"/>
    </source>
</evidence>
<evidence type="ECO:0000256" key="5">
    <source>
        <dbReference type="ARBA" id="ARBA00022801"/>
    </source>
</evidence>
<evidence type="ECO:0000256" key="3">
    <source>
        <dbReference type="ARBA" id="ARBA00012646"/>
    </source>
</evidence>
<feature type="transmembrane region" description="Helical" evidence="8">
    <location>
        <begin position="6"/>
        <end position="23"/>
    </location>
</feature>
<accession>A0A1B6KVA7</accession>
<keyword evidence="8" id="KW-0472">Membrane</keyword>
<protein>
    <recommendedName>
        <fullName evidence="3">acid phosphatase</fullName>
        <ecNumber evidence="3">3.1.3.2</ecNumber>
    </recommendedName>
</protein>
<evidence type="ECO:0000256" key="1">
    <source>
        <dbReference type="ARBA" id="ARBA00000032"/>
    </source>
</evidence>
<dbReference type="InterPro" id="IPR050645">
    <property type="entry name" value="Histidine_acid_phosphatase"/>
</dbReference>
<evidence type="ECO:0000256" key="2">
    <source>
        <dbReference type="ARBA" id="ARBA00005375"/>
    </source>
</evidence>
<evidence type="ECO:0000313" key="9">
    <source>
        <dbReference type="EMBL" id="JAT15363.1"/>
    </source>
</evidence>
<keyword evidence="6" id="KW-1015">Disulfide bond</keyword>
<dbReference type="EC" id="3.1.3.2" evidence="3"/>